<dbReference type="GO" id="GO:0016887">
    <property type="term" value="F:ATP hydrolysis activity"/>
    <property type="evidence" value="ECO:0007669"/>
    <property type="project" value="InterPro"/>
</dbReference>
<keyword evidence="3 5" id="KW-0067">ATP-binding</keyword>
<dbReference type="InterPro" id="IPR003439">
    <property type="entry name" value="ABC_transporter-like_ATP-bd"/>
</dbReference>
<dbReference type="PROSITE" id="PS50893">
    <property type="entry name" value="ABC_TRANSPORTER_2"/>
    <property type="match status" value="1"/>
</dbReference>
<reference evidence="5 6" key="1">
    <citation type="journal article" date="2008" name="J. Bacteriol.">
        <title>'Candidatus Cloacamonas acidaminovorans': genome sequence reconstruction provides a first glimpse of a new bacterial division.</title>
        <authorList>
            <person name="Pelletier E."/>
            <person name="Kreimeyer A."/>
            <person name="Bocs S."/>
            <person name="Rouy Z."/>
            <person name="Gyapay G."/>
            <person name="Chouari R."/>
            <person name="Riviere D."/>
            <person name="Ganesan A."/>
            <person name="Daegelen P."/>
            <person name="Sghir A."/>
            <person name="Cohen G.N."/>
            <person name="Medigue C."/>
            <person name="Weissenbach J."/>
            <person name="Le Paslier D."/>
        </authorList>
    </citation>
    <scope>NUCLEOTIDE SEQUENCE [LARGE SCALE GENOMIC DNA]</scope>
    <source>
        <strain evidence="6">Evry</strain>
    </source>
</reference>
<dbReference type="STRING" id="459349.CLOAM0353"/>
<dbReference type="EMBL" id="CU466930">
    <property type="protein sequence ID" value="CAO80258.1"/>
    <property type="molecule type" value="Genomic_DNA"/>
</dbReference>
<protein>
    <submittedName>
        <fullName evidence="5">ABC transporter ATP-binding protein</fullName>
        <ecNumber evidence="5">3.6.3.-</ecNumber>
    </submittedName>
</protein>
<evidence type="ECO:0000256" key="2">
    <source>
        <dbReference type="ARBA" id="ARBA00022741"/>
    </source>
</evidence>
<dbReference type="AlphaFoldDB" id="B0VG40"/>
<dbReference type="EC" id="3.6.3.-" evidence="5"/>
<gene>
    <name evidence="5" type="primary">ybbL</name>
    <name evidence="5" type="ordered locus">CLOAM0353</name>
</gene>
<dbReference type="KEGG" id="caci:CLOAM0353"/>
<keyword evidence="6" id="KW-1185">Reference proteome</keyword>
<evidence type="ECO:0000256" key="3">
    <source>
        <dbReference type="ARBA" id="ARBA00022840"/>
    </source>
</evidence>
<dbReference type="InterPro" id="IPR003593">
    <property type="entry name" value="AAA+_ATPase"/>
</dbReference>
<keyword evidence="1" id="KW-0813">Transport</keyword>
<sequence>MLMSEILSIDIKRLFYGAQVLLNEIQLKVEKGERILITGITGSGKSSLLSTLNLMNRNYEGEILFEGKNIVEYQPDILRSKICMVLQEPYLEDANVQEVLDLPLHYSSLKHRRLPDRQERIKNLFTAFQLSYEYLQKPTSQLSVGEKQRIALIRVLQLQPDILLLDEITSALDQKTSGIISECIFNNFAGTVIAISHDPLWQNLWQRNWVLEYGTIIDRRI</sequence>
<evidence type="ECO:0000313" key="5">
    <source>
        <dbReference type="EMBL" id="CAO80258.1"/>
    </source>
</evidence>
<dbReference type="InterPro" id="IPR027417">
    <property type="entry name" value="P-loop_NTPase"/>
</dbReference>
<dbReference type="Gene3D" id="3.40.50.300">
    <property type="entry name" value="P-loop containing nucleotide triphosphate hydrolases"/>
    <property type="match status" value="1"/>
</dbReference>
<dbReference type="Proteomes" id="UP000002019">
    <property type="component" value="Chromosome"/>
</dbReference>
<evidence type="ECO:0000313" key="6">
    <source>
        <dbReference type="Proteomes" id="UP000002019"/>
    </source>
</evidence>
<organism evidence="5 6">
    <name type="scientific">Cloacimonas acidaminovorans (strain Evry)</name>
    <dbReference type="NCBI Taxonomy" id="459349"/>
    <lineage>
        <taxon>Bacteria</taxon>
        <taxon>Pseudomonadati</taxon>
        <taxon>Candidatus Cloacimonadota</taxon>
        <taxon>Candidatus Cloacimonadia</taxon>
        <taxon>Candidatus Cloacimonadales</taxon>
        <taxon>Candidatus Cloacimonadaceae</taxon>
        <taxon>Candidatus Cloacimonas</taxon>
    </lineage>
</organism>
<proteinExistence type="predicted"/>
<dbReference type="PANTHER" id="PTHR43423:SF1">
    <property type="entry name" value="ABC TRANSPORTER I FAMILY MEMBER 17"/>
    <property type="match status" value="1"/>
</dbReference>
<evidence type="ECO:0000259" key="4">
    <source>
        <dbReference type="PROSITE" id="PS50893"/>
    </source>
</evidence>
<keyword evidence="5" id="KW-0378">Hydrolase</keyword>
<dbReference type="PANTHER" id="PTHR43423">
    <property type="entry name" value="ABC TRANSPORTER I FAMILY MEMBER 17"/>
    <property type="match status" value="1"/>
</dbReference>
<feature type="domain" description="ABC transporter" evidence="4">
    <location>
        <begin position="6"/>
        <end position="221"/>
    </location>
</feature>
<name>B0VG40_CLOAI</name>
<dbReference type="SMART" id="SM00382">
    <property type="entry name" value="AAA"/>
    <property type="match status" value="1"/>
</dbReference>
<dbReference type="GO" id="GO:0005524">
    <property type="term" value="F:ATP binding"/>
    <property type="evidence" value="ECO:0007669"/>
    <property type="project" value="UniProtKB-KW"/>
</dbReference>
<accession>B0VG40</accession>
<dbReference type="HOGENOM" id="CLU_000604_1_22_0"/>
<dbReference type="PROSITE" id="PS00211">
    <property type="entry name" value="ABC_TRANSPORTER_1"/>
    <property type="match status" value="1"/>
</dbReference>
<evidence type="ECO:0000256" key="1">
    <source>
        <dbReference type="ARBA" id="ARBA00022448"/>
    </source>
</evidence>
<dbReference type="SUPFAM" id="SSF52540">
    <property type="entry name" value="P-loop containing nucleoside triphosphate hydrolases"/>
    <property type="match status" value="1"/>
</dbReference>
<dbReference type="Pfam" id="PF00005">
    <property type="entry name" value="ABC_tran"/>
    <property type="match status" value="1"/>
</dbReference>
<dbReference type="eggNOG" id="COG4619">
    <property type="taxonomic scope" value="Bacteria"/>
</dbReference>
<dbReference type="InterPro" id="IPR017871">
    <property type="entry name" value="ABC_transporter-like_CS"/>
</dbReference>
<keyword evidence="2" id="KW-0547">Nucleotide-binding</keyword>